<dbReference type="InterPro" id="IPR015897">
    <property type="entry name" value="CHK_kinase-like"/>
</dbReference>
<dbReference type="Pfam" id="PF02958">
    <property type="entry name" value="EcKL"/>
    <property type="match status" value="1"/>
</dbReference>
<dbReference type="AlphaFoldDB" id="A0AAE3GJ48"/>
<keyword evidence="3" id="KW-1185">Reference proteome</keyword>
<dbReference type="GO" id="GO:0016301">
    <property type="term" value="F:kinase activity"/>
    <property type="evidence" value="ECO:0007669"/>
    <property type="project" value="UniProtKB-KW"/>
</dbReference>
<gene>
    <name evidence="2" type="ORF">LX83_005328</name>
</gene>
<dbReference type="InterPro" id="IPR004119">
    <property type="entry name" value="EcKL"/>
</dbReference>
<keyword evidence="2" id="KW-0808">Transferase</keyword>
<dbReference type="EMBL" id="JAMTCK010000014">
    <property type="protein sequence ID" value="MCP2168450.1"/>
    <property type="molecule type" value="Genomic_DNA"/>
</dbReference>
<organism evidence="2 3">
    <name type="scientific">Goodfellowiella coeruleoviolacea</name>
    <dbReference type="NCBI Taxonomy" id="334858"/>
    <lineage>
        <taxon>Bacteria</taxon>
        <taxon>Bacillati</taxon>
        <taxon>Actinomycetota</taxon>
        <taxon>Actinomycetes</taxon>
        <taxon>Pseudonocardiales</taxon>
        <taxon>Pseudonocardiaceae</taxon>
        <taxon>Goodfellowiella</taxon>
    </lineage>
</organism>
<dbReference type="Proteomes" id="UP001206128">
    <property type="component" value="Unassembled WGS sequence"/>
</dbReference>
<accession>A0AAE3GJ48</accession>
<dbReference type="InterPro" id="IPR011009">
    <property type="entry name" value="Kinase-like_dom_sf"/>
</dbReference>
<dbReference type="SMART" id="SM00587">
    <property type="entry name" value="CHK"/>
    <property type="match status" value="1"/>
</dbReference>
<evidence type="ECO:0000313" key="2">
    <source>
        <dbReference type="EMBL" id="MCP2168450.1"/>
    </source>
</evidence>
<proteinExistence type="predicted"/>
<dbReference type="Gene3D" id="3.90.1200.10">
    <property type="match status" value="1"/>
</dbReference>
<evidence type="ECO:0000259" key="1">
    <source>
        <dbReference type="SMART" id="SM00587"/>
    </source>
</evidence>
<name>A0AAE3GJ48_9PSEU</name>
<evidence type="ECO:0000313" key="3">
    <source>
        <dbReference type="Proteomes" id="UP001206128"/>
    </source>
</evidence>
<dbReference type="PANTHER" id="PTHR11012">
    <property type="entry name" value="PROTEIN KINASE-LIKE DOMAIN-CONTAINING"/>
    <property type="match status" value="1"/>
</dbReference>
<dbReference type="RefSeq" id="WP_253776318.1">
    <property type="nucleotide sequence ID" value="NZ_JAMTCK010000014.1"/>
</dbReference>
<sequence>MSALVTESSAVSTEWLTEVLHESGALPTERRVVAVDVSELDGGYIAHTVRLRLDYDRPVSTAPASLIAKFPANDELSRGLAQLGGLYTREVLFYQEFAATIRMRTPRCHLAELSGSGGFALVLEDVADAVVHDQDLPCPMDDALLVANELALLHAAHWNDPALADLPWLNHFSDERMRNWEDLLRVSWLEFTGWEVTRLEPELRDLGDRLCGNGLAGWAAGHRGPSCLTHADFHLTNLLFRTDAADQRHLVTVDWQMAAHAAPLIDVAYFLGRLAPRERQAVERRLVRAYHTALCAAGVTDYPWSDCWADYQRCTWYGLVSSMVALAGLAPELRNAGYAEKVVRFLWQIHDHDAGRFLPA</sequence>
<dbReference type="SUPFAM" id="SSF56112">
    <property type="entry name" value="Protein kinase-like (PK-like)"/>
    <property type="match status" value="1"/>
</dbReference>
<dbReference type="PANTHER" id="PTHR11012:SF30">
    <property type="entry name" value="PROTEIN KINASE-LIKE DOMAIN-CONTAINING"/>
    <property type="match status" value="1"/>
</dbReference>
<comment type="caution">
    <text evidence="2">The sequence shown here is derived from an EMBL/GenBank/DDBJ whole genome shotgun (WGS) entry which is preliminary data.</text>
</comment>
<reference evidence="2" key="1">
    <citation type="submission" date="2022-06" db="EMBL/GenBank/DDBJ databases">
        <title>Genomic Encyclopedia of Archaeal and Bacterial Type Strains, Phase II (KMG-II): from individual species to whole genera.</title>
        <authorList>
            <person name="Goeker M."/>
        </authorList>
    </citation>
    <scope>NUCLEOTIDE SEQUENCE</scope>
    <source>
        <strain evidence="2">DSM 43935</strain>
    </source>
</reference>
<feature type="domain" description="CHK kinase-like" evidence="1">
    <location>
        <begin position="121"/>
        <end position="300"/>
    </location>
</feature>
<keyword evidence="2" id="KW-0418">Kinase</keyword>
<protein>
    <submittedName>
        <fullName evidence="2">Ecdysteroid kinase</fullName>
    </submittedName>
</protein>